<dbReference type="Gene3D" id="3.40.1620.30">
    <property type="entry name" value="ERCC4, Mus81-Eme1 complex, nuclease domain, subdomain 1"/>
    <property type="match status" value="1"/>
</dbReference>
<keyword evidence="10" id="KW-1185">Reference proteome</keyword>
<dbReference type="GO" id="GO:0031297">
    <property type="term" value="P:replication fork processing"/>
    <property type="evidence" value="ECO:0007669"/>
    <property type="project" value="TreeGrafter"/>
</dbReference>
<name>A0AA47NQ09_MERPO</name>
<reference evidence="9" key="1">
    <citation type="journal article" date="2023" name="Front. Mar. Sci.">
        <title>A new Merluccius polli reference genome to investigate the effects of global change in West African waters.</title>
        <authorList>
            <person name="Mateo J.L."/>
            <person name="Blanco-Fernandez C."/>
            <person name="Garcia-Vazquez E."/>
            <person name="Machado-Schiaffino G."/>
        </authorList>
    </citation>
    <scope>NUCLEOTIDE SEQUENCE</scope>
    <source>
        <strain evidence="9">C29</strain>
        <tissue evidence="9">Fin</tissue>
    </source>
</reference>
<dbReference type="InterPro" id="IPR043086">
    <property type="entry name" value="EME1_nucdom_sub1"/>
</dbReference>
<keyword evidence="4" id="KW-0233">DNA recombination</keyword>
<keyword evidence="6" id="KW-0539">Nucleus</keyword>
<comment type="subcellular location">
    <subcellularLocation>
        <location evidence="1">Nucleus</location>
    </subcellularLocation>
</comment>
<dbReference type="GO" id="GO:0005634">
    <property type="term" value="C:nucleus"/>
    <property type="evidence" value="ECO:0007669"/>
    <property type="project" value="UniProtKB-SubCell"/>
</dbReference>
<proteinExistence type="inferred from homology"/>
<evidence type="ECO:0000256" key="2">
    <source>
        <dbReference type="ARBA" id="ARBA00005313"/>
    </source>
</evidence>
<keyword evidence="9" id="KW-0378">Hydrolase</keyword>
<dbReference type="Gene3D" id="1.10.150.670">
    <property type="entry name" value="Crossover junction endonuclease EME1, DNA-binding domain"/>
    <property type="match status" value="1"/>
</dbReference>
<dbReference type="GO" id="GO:0048476">
    <property type="term" value="C:Holliday junction resolvase complex"/>
    <property type="evidence" value="ECO:0007669"/>
    <property type="project" value="InterPro"/>
</dbReference>
<comment type="caution">
    <text evidence="9">The sequence shown here is derived from an EMBL/GenBank/DDBJ whole genome shotgun (WGS) entry which is preliminary data.</text>
</comment>
<accession>A0AA47NQ09</accession>
<dbReference type="FunFam" id="1.10.150.670:FF:000002">
    <property type="entry name" value="Crossover junction endonuclease EME1"/>
    <property type="match status" value="1"/>
</dbReference>
<evidence type="ECO:0000256" key="4">
    <source>
        <dbReference type="ARBA" id="ARBA00023172"/>
    </source>
</evidence>
<feature type="domain" description="ERCC4" evidence="8">
    <location>
        <begin position="141"/>
        <end position="386"/>
    </location>
</feature>
<dbReference type="Pfam" id="PF21292">
    <property type="entry name" value="EME1-MUS81_C"/>
    <property type="match status" value="1"/>
</dbReference>
<dbReference type="InterPro" id="IPR042530">
    <property type="entry name" value="EME1/EME2_C"/>
</dbReference>
<keyword evidence="9" id="KW-0255">Endonuclease</keyword>
<dbReference type="InterPro" id="IPR006166">
    <property type="entry name" value="ERCC4_domain"/>
</dbReference>
<dbReference type="GO" id="GO:0006302">
    <property type="term" value="P:double-strand break repair"/>
    <property type="evidence" value="ECO:0007669"/>
    <property type="project" value="TreeGrafter"/>
</dbReference>
<dbReference type="GO" id="GO:0003677">
    <property type="term" value="F:DNA binding"/>
    <property type="evidence" value="ECO:0007669"/>
    <property type="project" value="InterPro"/>
</dbReference>
<feature type="region of interest" description="Disordered" evidence="7">
    <location>
        <begin position="1"/>
        <end position="119"/>
    </location>
</feature>
<feature type="compositionally biased region" description="Low complexity" evidence="7">
    <location>
        <begin position="33"/>
        <end position="42"/>
    </location>
</feature>
<sequence>MTQPLKDAAAAHRAATWEISESEDECDSETKTESVVVIVESQSSDDKTSLTPASTNEPSQDHGLSPRVPKSKTTSPNRKRRSRDEIEADERKAKQKREAREEQRAAKAREKEERKREQLKRKELAEHMKSLRPENCLKSLTIGIDPAVLQHDGSDILLDSLSASGWRFVIDSQQLPQTICWSRELIQPGEDGRDFVKEEQVSWVLDVADFIDVVISVKEILQGNEDPSGQSLFALLLEFLNRNANHVVTMLVIGSQINSATAWNAPNLQAEIGMEDLDMEEVMVYLQVYRNISLSFLRDWQDVTDHLVAVTKALSKRPSRHLTERAILPFCVDGSWASGSRVEKDGSGLRQVWKRQVQQLNRVSVAVATAVTTAYPSPNLLLQAYGSLESEELRRNLLAHLPVTVEGKERRVGPDISSRIYRCLSENNPEMGLD</sequence>
<feature type="compositionally biased region" description="Polar residues" evidence="7">
    <location>
        <begin position="49"/>
        <end position="58"/>
    </location>
</feature>
<dbReference type="PANTHER" id="PTHR21077">
    <property type="entry name" value="EME1 PROTEIN"/>
    <property type="match status" value="1"/>
</dbReference>
<feature type="compositionally biased region" description="Basic and acidic residues" evidence="7">
    <location>
        <begin position="82"/>
        <end position="119"/>
    </location>
</feature>
<protein>
    <submittedName>
        <fullName evidence="9">Crossover junction endonuclease EME1</fullName>
    </submittedName>
</protein>
<dbReference type="InterPro" id="IPR033310">
    <property type="entry name" value="Mms4/EME1/EME2"/>
</dbReference>
<dbReference type="GO" id="GO:0008821">
    <property type="term" value="F:crossover junction DNA endonuclease activity"/>
    <property type="evidence" value="ECO:0007669"/>
    <property type="project" value="TreeGrafter"/>
</dbReference>
<evidence type="ECO:0000256" key="7">
    <source>
        <dbReference type="SAM" id="MobiDB-lite"/>
    </source>
</evidence>
<organism evidence="9 10">
    <name type="scientific">Merluccius polli</name>
    <name type="common">Benguela hake</name>
    <name type="synonym">Merluccius cadenati</name>
    <dbReference type="NCBI Taxonomy" id="89951"/>
    <lineage>
        <taxon>Eukaryota</taxon>
        <taxon>Metazoa</taxon>
        <taxon>Chordata</taxon>
        <taxon>Craniata</taxon>
        <taxon>Vertebrata</taxon>
        <taxon>Euteleostomi</taxon>
        <taxon>Actinopterygii</taxon>
        <taxon>Neopterygii</taxon>
        <taxon>Teleostei</taxon>
        <taxon>Neoteleostei</taxon>
        <taxon>Acanthomorphata</taxon>
        <taxon>Zeiogadaria</taxon>
        <taxon>Gadariae</taxon>
        <taxon>Gadiformes</taxon>
        <taxon>Gadoidei</taxon>
        <taxon>Merlucciidae</taxon>
        <taxon>Merluccius</taxon>
    </lineage>
</organism>
<evidence type="ECO:0000256" key="6">
    <source>
        <dbReference type="ARBA" id="ARBA00023242"/>
    </source>
</evidence>
<evidence type="ECO:0000256" key="3">
    <source>
        <dbReference type="ARBA" id="ARBA00022763"/>
    </source>
</evidence>
<dbReference type="Gene3D" id="4.10.800.30">
    <property type="entry name" value="ERCC4, Mus81-Eme1 complex, nuclease domain, subdomain 2"/>
    <property type="match status" value="1"/>
</dbReference>
<gene>
    <name evidence="9" type="primary">EME1_1</name>
    <name evidence="9" type="ORF">N1851_031424</name>
</gene>
<evidence type="ECO:0000313" key="9">
    <source>
        <dbReference type="EMBL" id="KAK0133205.1"/>
    </source>
</evidence>
<dbReference type="PANTHER" id="PTHR21077:SF6">
    <property type="entry name" value="CROSSOVER JUNCTION ENDONUCLEASE EME2-RELATED"/>
    <property type="match status" value="1"/>
</dbReference>
<dbReference type="AlphaFoldDB" id="A0AA47NQ09"/>
<keyword evidence="9" id="KW-0540">Nuclease</keyword>
<keyword evidence="3" id="KW-0227">DNA damage</keyword>
<dbReference type="InterPro" id="IPR043087">
    <property type="entry name" value="Eme1_nucdom_sub2"/>
</dbReference>
<evidence type="ECO:0000256" key="5">
    <source>
        <dbReference type="ARBA" id="ARBA00023204"/>
    </source>
</evidence>
<dbReference type="GO" id="GO:0031573">
    <property type="term" value="P:mitotic intra-S DNA damage checkpoint signaling"/>
    <property type="evidence" value="ECO:0007669"/>
    <property type="project" value="TreeGrafter"/>
</dbReference>
<evidence type="ECO:0000259" key="8">
    <source>
        <dbReference type="SMART" id="SM00891"/>
    </source>
</evidence>
<dbReference type="SMART" id="SM00891">
    <property type="entry name" value="ERCC4"/>
    <property type="match status" value="1"/>
</dbReference>
<evidence type="ECO:0000313" key="10">
    <source>
        <dbReference type="Proteomes" id="UP001174136"/>
    </source>
</evidence>
<dbReference type="Proteomes" id="UP001174136">
    <property type="component" value="Unassembled WGS sequence"/>
</dbReference>
<dbReference type="EMBL" id="JAOPHQ010006007">
    <property type="protein sequence ID" value="KAK0133205.1"/>
    <property type="molecule type" value="Genomic_DNA"/>
</dbReference>
<dbReference type="GO" id="GO:0000712">
    <property type="term" value="P:resolution of meiotic recombination intermediates"/>
    <property type="evidence" value="ECO:0007669"/>
    <property type="project" value="TreeGrafter"/>
</dbReference>
<evidence type="ECO:0000256" key="1">
    <source>
        <dbReference type="ARBA" id="ARBA00004123"/>
    </source>
</evidence>
<keyword evidence="5" id="KW-0234">DNA repair</keyword>
<comment type="similarity">
    <text evidence="2">Belongs to the EME1/MMS4 family.</text>
</comment>